<protein>
    <submittedName>
        <fullName evidence="2">Alpha/beta fold hydrolase</fullName>
    </submittedName>
</protein>
<dbReference type="GO" id="GO:0016787">
    <property type="term" value="F:hydrolase activity"/>
    <property type="evidence" value="ECO:0007669"/>
    <property type="project" value="UniProtKB-KW"/>
</dbReference>
<dbReference type="PROSITE" id="PS50043">
    <property type="entry name" value="HTH_LUXR_2"/>
    <property type="match status" value="1"/>
</dbReference>
<reference evidence="3" key="1">
    <citation type="journal article" date="2019" name="Int. J. Syst. Evol. Microbiol.">
        <title>The Global Catalogue of Microorganisms (GCM) 10K type strain sequencing project: providing services to taxonomists for standard genome sequencing and annotation.</title>
        <authorList>
            <consortium name="The Broad Institute Genomics Platform"/>
            <consortium name="The Broad Institute Genome Sequencing Center for Infectious Disease"/>
            <person name="Wu L."/>
            <person name="Ma J."/>
        </authorList>
    </citation>
    <scope>NUCLEOTIDE SEQUENCE [LARGE SCALE GENOMIC DNA]</scope>
    <source>
        <strain evidence="3">JCM 14969</strain>
    </source>
</reference>
<keyword evidence="3" id="KW-1185">Reference proteome</keyword>
<dbReference type="InterPro" id="IPR016032">
    <property type="entry name" value="Sig_transdc_resp-reg_C-effctor"/>
</dbReference>
<dbReference type="Proteomes" id="UP001500393">
    <property type="component" value="Unassembled WGS sequence"/>
</dbReference>
<gene>
    <name evidence="2" type="ORF">GCM10009789_86540</name>
</gene>
<accession>A0ABP4QVR5</accession>
<dbReference type="SMART" id="SM00421">
    <property type="entry name" value="HTH_LUXR"/>
    <property type="match status" value="1"/>
</dbReference>
<feature type="domain" description="HTH luxR-type" evidence="1">
    <location>
        <begin position="272"/>
        <end position="337"/>
    </location>
</feature>
<evidence type="ECO:0000313" key="3">
    <source>
        <dbReference type="Proteomes" id="UP001500393"/>
    </source>
</evidence>
<dbReference type="PANTHER" id="PTHR43433:SF8">
    <property type="entry name" value="BIFUNCTIONAL LIPASE_ADENYLATE CYCLASE LIPJ"/>
    <property type="match status" value="1"/>
</dbReference>
<dbReference type="PRINTS" id="PR00111">
    <property type="entry name" value="ABHYDROLASE"/>
</dbReference>
<dbReference type="InterPro" id="IPR000792">
    <property type="entry name" value="Tscrpt_reg_LuxR_C"/>
</dbReference>
<dbReference type="Pfam" id="PF00196">
    <property type="entry name" value="GerE"/>
    <property type="match status" value="1"/>
</dbReference>
<dbReference type="PRINTS" id="PR00038">
    <property type="entry name" value="HTHLUXR"/>
</dbReference>
<evidence type="ECO:0000313" key="2">
    <source>
        <dbReference type="EMBL" id="GAA1619511.1"/>
    </source>
</evidence>
<keyword evidence="2" id="KW-0378">Hydrolase</keyword>
<dbReference type="InterPro" id="IPR000073">
    <property type="entry name" value="AB_hydrolase_1"/>
</dbReference>
<evidence type="ECO:0000259" key="1">
    <source>
        <dbReference type="PROSITE" id="PS50043"/>
    </source>
</evidence>
<name>A0ABP4QVR5_9ACTN</name>
<dbReference type="Pfam" id="PF12697">
    <property type="entry name" value="Abhydrolase_6"/>
    <property type="match status" value="1"/>
</dbReference>
<dbReference type="Gene3D" id="3.40.50.1820">
    <property type="entry name" value="alpha/beta hydrolase"/>
    <property type="match status" value="1"/>
</dbReference>
<dbReference type="InterPro" id="IPR036388">
    <property type="entry name" value="WH-like_DNA-bd_sf"/>
</dbReference>
<dbReference type="CDD" id="cd06170">
    <property type="entry name" value="LuxR_C_like"/>
    <property type="match status" value="1"/>
</dbReference>
<dbReference type="InterPro" id="IPR029058">
    <property type="entry name" value="AB_hydrolase_fold"/>
</dbReference>
<organism evidence="2 3">
    <name type="scientific">Kribbella sancticallisti</name>
    <dbReference type="NCBI Taxonomy" id="460087"/>
    <lineage>
        <taxon>Bacteria</taxon>
        <taxon>Bacillati</taxon>
        <taxon>Actinomycetota</taxon>
        <taxon>Actinomycetes</taxon>
        <taxon>Propionibacteriales</taxon>
        <taxon>Kribbellaceae</taxon>
        <taxon>Kribbella</taxon>
    </lineage>
</organism>
<dbReference type="EMBL" id="BAAAOS010000070">
    <property type="protein sequence ID" value="GAA1619511.1"/>
    <property type="molecule type" value="Genomic_DNA"/>
</dbReference>
<dbReference type="PANTHER" id="PTHR43433">
    <property type="entry name" value="HYDROLASE, ALPHA/BETA FOLD FAMILY PROTEIN"/>
    <property type="match status" value="1"/>
</dbReference>
<proteinExistence type="predicted"/>
<dbReference type="Gene3D" id="1.10.10.10">
    <property type="entry name" value="Winged helix-like DNA-binding domain superfamily/Winged helix DNA-binding domain"/>
    <property type="match status" value="1"/>
</dbReference>
<dbReference type="SUPFAM" id="SSF46894">
    <property type="entry name" value="C-terminal effector domain of the bipartite response regulators"/>
    <property type="match status" value="1"/>
</dbReference>
<comment type="caution">
    <text evidence="2">The sequence shown here is derived from an EMBL/GenBank/DDBJ whole genome shotgun (WGS) entry which is preliminary data.</text>
</comment>
<dbReference type="InterPro" id="IPR050471">
    <property type="entry name" value="AB_hydrolase"/>
</dbReference>
<sequence>MEQRLGTATLLDGTAIRFAVVGSGPFALYVPGWVSHLELGWAIPAERLFYEGLSSGRTLVRYDRPGCGLSEATDRSDLVELELQVIRAVAAAAGMDAFDLIGASLGAPLAARFAARHPESVNRLVLYGGWVQGDELAAPAVRHHVLGLVDQHWGFASDVLTEIFAPDADAGFRATFSTYQRESASSATARRLLATCYEIDVSEDLGRIRAQTTVIHRADDRAAPLAEGKRLADGIAGATLKVLPGRTHVPFAGDAEGLVNEIRAGLGLPRLQRTARRTLTPRQVQVAALVAQGLSNRQIAEELVLTERSAESHVERIRLRLGFRSRAQIAAWYVASYPQADVRYFHG</sequence>
<dbReference type="SUPFAM" id="SSF53474">
    <property type="entry name" value="alpha/beta-Hydrolases"/>
    <property type="match status" value="1"/>
</dbReference>